<evidence type="ECO:0000313" key="3">
    <source>
        <dbReference type="EMBL" id="CAL1276565.1"/>
    </source>
</evidence>
<comment type="similarity">
    <text evidence="1">Belongs to the histone H2A family.</text>
</comment>
<dbReference type="AlphaFoldDB" id="A0AAV1ZXS0"/>
<accession>A0AAV1ZXS0</accession>
<dbReference type="GO" id="GO:0030527">
    <property type="term" value="F:structural constituent of chromatin"/>
    <property type="evidence" value="ECO:0007669"/>
    <property type="project" value="InterPro"/>
</dbReference>
<proteinExistence type="inferred from homology"/>
<evidence type="ECO:0000313" key="4">
    <source>
        <dbReference type="Proteomes" id="UP001497382"/>
    </source>
</evidence>
<dbReference type="SMART" id="SM00414">
    <property type="entry name" value="H2A"/>
    <property type="match status" value="1"/>
</dbReference>
<keyword evidence="1" id="KW-0158">Chromosome</keyword>
<dbReference type="InterPro" id="IPR009072">
    <property type="entry name" value="Histone-fold"/>
</dbReference>
<comment type="subunit">
    <text evidence="1">The nucleosome is a histone octamer containing two molecules each of H2A, H2B, H3 and H4 assembled in one H3-H4 heterotetramer and two H2A-H2B heterodimers. The octamer wraps approximately 147 bp of DNA.</text>
</comment>
<name>A0AAV1ZXS0_9ARAC</name>
<keyword evidence="1" id="KW-0539">Nucleus</keyword>
<sequence>MAKRKASSSPDSKAEKAKKPEKKEPKSAAGNSKAPDEHGNRFPVQMIHDMLTKKFASGTVKKEAAVMLTAVLEYLSTEILEMSANVARNRSNGQAEVLKVTQADVLEAIETDQEMKE</sequence>
<keyword evidence="4" id="KW-1185">Reference proteome</keyword>
<dbReference type="GO" id="GO:0000786">
    <property type="term" value="C:nucleosome"/>
    <property type="evidence" value="ECO:0007669"/>
    <property type="project" value="UniProtKB-KW"/>
</dbReference>
<dbReference type="Gene3D" id="1.10.20.10">
    <property type="entry name" value="Histone, subunit A"/>
    <property type="match status" value="1"/>
</dbReference>
<dbReference type="PRINTS" id="PR00620">
    <property type="entry name" value="HISTONEH2A"/>
</dbReference>
<keyword evidence="1" id="KW-0544">Nucleosome core</keyword>
<evidence type="ECO:0000256" key="1">
    <source>
        <dbReference type="RuleBase" id="RU003767"/>
    </source>
</evidence>
<dbReference type="SUPFAM" id="SSF47113">
    <property type="entry name" value="Histone-fold"/>
    <property type="match status" value="1"/>
</dbReference>
<evidence type="ECO:0000256" key="2">
    <source>
        <dbReference type="SAM" id="MobiDB-lite"/>
    </source>
</evidence>
<feature type="region of interest" description="Disordered" evidence="2">
    <location>
        <begin position="1"/>
        <end position="43"/>
    </location>
</feature>
<dbReference type="GO" id="GO:0046982">
    <property type="term" value="F:protein heterodimerization activity"/>
    <property type="evidence" value="ECO:0007669"/>
    <property type="project" value="InterPro"/>
</dbReference>
<organism evidence="3 4">
    <name type="scientific">Larinioides sclopetarius</name>
    <dbReference type="NCBI Taxonomy" id="280406"/>
    <lineage>
        <taxon>Eukaryota</taxon>
        <taxon>Metazoa</taxon>
        <taxon>Ecdysozoa</taxon>
        <taxon>Arthropoda</taxon>
        <taxon>Chelicerata</taxon>
        <taxon>Arachnida</taxon>
        <taxon>Araneae</taxon>
        <taxon>Araneomorphae</taxon>
        <taxon>Entelegynae</taxon>
        <taxon>Araneoidea</taxon>
        <taxon>Araneidae</taxon>
        <taxon>Larinioides</taxon>
    </lineage>
</organism>
<dbReference type="PANTHER" id="PTHR23430">
    <property type="entry name" value="HISTONE H2A"/>
    <property type="match status" value="1"/>
</dbReference>
<comment type="subcellular location">
    <subcellularLocation>
        <location evidence="1">Nucleus</location>
    </subcellularLocation>
</comment>
<dbReference type="Proteomes" id="UP001497382">
    <property type="component" value="Unassembled WGS sequence"/>
</dbReference>
<dbReference type="GO" id="GO:0003677">
    <property type="term" value="F:DNA binding"/>
    <property type="evidence" value="ECO:0007669"/>
    <property type="project" value="UniProtKB-KW"/>
</dbReference>
<dbReference type="InterPro" id="IPR002119">
    <property type="entry name" value="Histone_H2A"/>
</dbReference>
<protein>
    <recommendedName>
        <fullName evidence="1">Histone H2A</fullName>
    </recommendedName>
</protein>
<reference evidence="3 4" key="1">
    <citation type="submission" date="2024-04" db="EMBL/GenBank/DDBJ databases">
        <authorList>
            <person name="Rising A."/>
            <person name="Reimegard J."/>
            <person name="Sonavane S."/>
            <person name="Akerstrom W."/>
            <person name="Nylinder S."/>
            <person name="Hedman E."/>
            <person name="Kallberg Y."/>
        </authorList>
    </citation>
    <scope>NUCLEOTIDE SEQUENCE [LARGE SCALE GENOMIC DNA]</scope>
</reference>
<dbReference type="GO" id="GO:0005634">
    <property type="term" value="C:nucleus"/>
    <property type="evidence" value="ECO:0007669"/>
    <property type="project" value="UniProtKB-SubCell"/>
</dbReference>
<feature type="non-terminal residue" evidence="3">
    <location>
        <position position="117"/>
    </location>
</feature>
<gene>
    <name evidence="3" type="ORF">LARSCL_LOCUS8729</name>
</gene>
<feature type="compositionally biased region" description="Basic and acidic residues" evidence="2">
    <location>
        <begin position="12"/>
        <end position="26"/>
    </location>
</feature>
<comment type="caution">
    <text evidence="3">The sequence shown here is derived from an EMBL/GenBank/DDBJ whole genome shotgun (WGS) entry which is preliminary data.</text>
</comment>
<keyword evidence="1" id="KW-0238">DNA-binding</keyword>
<dbReference type="EMBL" id="CAXIEN010000095">
    <property type="protein sequence ID" value="CAL1276565.1"/>
    <property type="molecule type" value="Genomic_DNA"/>
</dbReference>